<dbReference type="InterPro" id="IPR002018">
    <property type="entry name" value="CarbesteraseB"/>
</dbReference>
<protein>
    <recommendedName>
        <fullName evidence="1">Carboxylesterase type B domain-containing protein</fullName>
    </recommendedName>
</protein>
<dbReference type="PANTHER" id="PTHR43142:SF8">
    <property type="entry name" value="CARBOXYLIC ESTER HYDROLASE"/>
    <property type="match status" value="1"/>
</dbReference>
<dbReference type="AlphaFoldDB" id="A0A9W4IAW4"/>
<dbReference type="GO" id="GO:0017000">
    <property type="term" value="P:antibiotic biosynthetic process"/>
    <property type="evidence" value="ECO:0007669"/>
    <property type="project" value="UniProtKB-ARBA"/>
</dbReference>
<sequence>MGNQLSAYEERPHEVDLGSKGRIQGVQYDAKARRYAGVPYALPPVGARRWRKPHPLPNTYTYTRENGSPFDASKFRPICPQGTFSSSAEKDNGPENYSEDCLIMNIWTPVEERQDGKRWPVVLWLHGGWFQLGEPLQELGMDPTEMISTGGLNAIVIGIGYRLNIFGFLAGEALLEDSNGESAGNFGLWDQRLAMEWVYENITAFNGDINNITLGGRSAGAYGVHAQVLHDFRRETQLFHRFYMYSNAIPAQPKALVDVKPQFDELCEQFKVAGNLSGPEKLNELRKIDYRDLIAVIPRLNNHTFRPVTDSLFIHSGFTEYHHSGAFAEQFKKRKLRILIGEVLNEETLYATYNAPEPNLESLQMQVANYYSQETTNRVLSSYQLPDKPDPAEWKKLFGGIIADGQVRAPSRWLVNCLSNHGVPLRDIWRYQIAYRLSFITDKVAPISWGVSHAMDKPFWNFAILHGPTQAERPLMEDWIQNFVAFVQDDQEYDYGIETIDEMKVATPQASIEIQKDGRWEELLKLGEVFADDRT</sequence>
<dbReference type="Gene3D" id="3.40.50.1820">
    <property type="entry name" value="alpha/beta hydrolase"/>
    <property type="match status" value="1"/>
</dbReference>
<dbReference type="OrthoDB" id="6846267at2759"/>
<proteinExistence type="predicted"/>
<dbReference type="PANTHER" id="PTHR43142">
    <property type="entry name" value="CARBOXYLIC ESTER HYDROLASE"/>
    <property type="match status" value="1"/>
</dbReference>
<dbReference type="Proteomes" id="UP001152649">
    <property type="component" value="Unassembled WGS sequence"/>
</dbReference>
<evidence type="ECO:0000313" key="2">
    <source>
        <dbReference type="EMBL" id="CAG8273149.1"/>
    </source>
</evidence>
<feature type="domain" description="Carboxylesterase type B" evidence="1">
    <location>
        <begin position="20"/>
        <end position="494"/>
    </location>
</feature>
<keyword evidence="3" id="KW-1185">Reference proteome</keyword>
<dbReference type="SUPFAM" id="SSF53474">
    <property type="entry name" value="alpha/beta-Hydrolases"/>
    <property type="match status" value="1"/>
</dbReference>
<dbReference type="EMBL" id="CAJVPG010000044">
    <property type="protein sequence ID" value="CAG8273149.1"/>
    <property type="molecule type" value="Genomic_DNA"/>
</dbReference>
<organism evidence="2 3">
    <name type="scientific">Penicillium salamii</name>
    <dbReference type="NCBI Taxonomy" id="1612424"/>
    <lineage>
        <taxon>Eukaryota</taxon>
        <taxon>Fungi</taxon>
        <taxon>Dikarya</taxon>
        <taxon>Ascomycota</taxon>
        <taxon>Pezizomycotina</taxon>
        <taxon>Eurotiomycetes</taxon>
        <taxon>Eurotiomycetidae</taxon>
        <taxon>Eurotiales</taxon>
        <taxon>Aspergillaceae</taxon>
        <taxon>Penicillium</taxon>
    </lineage>
</organism>
<evidence type="ECO:0000313" key="3">
    <source>
        <dbReference type="Proteomes" id="UP001152649"/>
    </source>
</evidence>
<dbReference type="Pfam" id="PF00135">
    <property type="entry name" value="COesterase"/>
    <property type="match status" value="1"/>
</dbReference>
<dbReference type="InterPro" id="IPR029058">
    <property type="entry name" value="AB_hydrolase_fold"/>
</dbReference>
<evidence type="ECO:0000259" key="1">
    <source>
        <dbReference type="Pfam" id="PF00135"/>
    </source>
</evidence>
<accession>A0A9W4IAW4</accession>
<comment type="caution">
    <text evidence="2">The sequence shown here is derived from an EMBL/GenBank/DDBJ whole genome shotgun (WGS) entry which is preliminary data.</text>
</comment>
<dbReference type="GO" id="GO:0072330">
    <property type="term" value="P:monocarboxylic acid biosynthetic process"/>
    <property type="evidence" value="ECO:0007669"/>
    <property type="project" value="UniProtKB-ARBA"/>
</dbReference>
<gene>
    <name evidence="2" type="ORF">PSALAMII_LOCUS1234</name>
</gene>
<reference evidence="2" key="1">
    <citation type="submission" date="2021-07" db="EMBL/GenBank/DDBJ databases">
        <authorList>
            <person name="Branca A.L. A."/>
        </authorList>
    </citation>
    <scope>NUCLEOTIDE SEQUENCE</scope>
</reference>
<name>A0A9W4IAW4_9EURO</name>